<dbReference type="OrthoDB" id="5488419at2"/>
<dbReference type="InterPro" id="IPR050791">
    <property type="entry name" value="Aldo-Keto_reductase"/>
</dbReference>
<dbReference type="PANTHER" id="PTHR43625">
    <property type="entry name" value="AFLATOXIN B1 ALDEHYDE REDUCTASE"/>
    <property type="match status" value="1"/>
</dbReference>
<sequence length="329" mass="36149">MQTRTLGQGFTVSALSLGCMGYGKSREIPDRAQMINLLREAVDLGMDFFDTAEVYGPWTNEEMVGEAFAGIRQQVRIATKFGWDIDQTTGEHRGGVNSKPSQIRSAVEGSLRRLRTEYIDLLYQHRVDPNVPMEDVAGVVKDLVAEGKVLHFGLSEASAQSIRRAHAVHPVTALQSEYSLWTREPEAEIIPTLQELGIGFVPFSPLGKGFLTGKIDAGTAFNSDDFRGQIPRFTAEARQANQALVSLLKTIADRHGATPAQIALAWLLAQKPWIVPLFGTRSLDRFQENIGALSVTLSDTDLKEIRDGAEAVPIQGARYPEAMLKRSGL</sequence>
<dbReference type="PROSITE" id="PS51257">
    <property type="entry name" value="PROKAR_LIPOPROTEIN"/>
    <property type="match status" value="1"/>
</dbReference>
<feature type="domain" description="NADP-dependent oxidoreductase" evidence="2">
    <location>
        <begin position="15"/>
        <end position="306"/>
    </location>
</feature>
<dbReference type="InterPro" id="IPR036812">
    <property type="entry name" value="NAD(P)_OxRdtase_dom_sf"/>
</dbReference>
<dbReference type="AlphaFoldDB" id="A0A158CSP9"/>
<dbReference type="SUPFAM" id="SSF51430">
    <property type="entry name" value="NAD(P)-linked oxidoreductase"/>
    <property type="match status" value="1"/>
</dbReference>
<protein>
    <submittedName>
        <fullName evidence="3">Aldo/keto reductase</fullName>
    </submittedName>
</protein>
<dbReference type="GO" id="GO:0016491">
    <property type="term" value="F:oxidoreductase activity"/>
    <property type="evidence" value="ECO:0007669"/>
    <property type="project" value="UniProtKB-KW"/>
</dbReference>
<accession>A0A158CSP9</accession>
<dbReference type="InterPro" id="IPR023210">
    <property type="entry name" value="NADP_OxRdtase_dom"/>
</dbReference>
<keyword evidence="1" id="KW-0560">Oxidoreductase</keyword>
<dbReference type="GO" id="GO:0005737">
    <property type="term" value="C:cytoplasm"/>
    <property type="evidence" value="ECO:0007669"/>
    <property type="project" value="TreeGrafter"/>
</dbReference>
<comment type="caution">
    <text evidence="3">The sequence shown here is derived from an EMBL/GenBank/DDBJ whole genome shotgun (WGS) entry which is preliminary data.</text>
</comment>
<evidence type="ECO:0000259" key="2">
    <source>
        <dbReference type="Pfam" id="PF00248"/>
    </source>
</evidence>
<organism evidence="3 4">
    <name type="scientific">Caballeronia catudaia</name>
    <dbReference type="NCBI Taxonomy" id="1777136"/>
    <lineage>
        <taxon>Bacteria</taxon>
        <taxon>Pseudomonadati</taxon>
        <taxon>Pseudomonadota</taxon>
        <taxon>Betaproteobacteria</taxon>
        <taxon>Burkholderiales</taxon>
        <taxon>Burkholderiaceae</taxon>
        <taxon>Caballeronia</taxon>
    </lineage>
</organism>
<dbReference type="Pfam" id="PF00248">
    <property type="entry name" value="Aldo_ket_red"/>
    <property type="match status" value="1"/>
</dbReference>
<reference evidence="3" key="1">
    <citation type="submission" date="2016-01" db="EMBL/GenBank/DDBJ databases">
        <authorList>
            <person name="Peeters C."/>
        </authorList>
    </citation>
    <scope>NUCLEOTIDE SEQUENCE [LARGE SCALE GENOMIC DNA]</scope>
    <source>
        <strain evidence="3">LMG 29318</strain>
    </source>
</reference>
<evidence type="ECO:0000313" key="3">
    <source>
        <dbReference type="EMBL" id="SAK85405.1"/>
    </source>
</evidence>
<dbReference type="Proteomes" id="UP000054870">
    <property type="component" value="Unassembled WGS sequence"/>
</dbReference>
<dbReference type="CDD" id="cd19078">
    <property type="entry name" value="AKR_AKR13C1_2"/>
    <property type="match status" value="1"/>
</dbReference>
<dbReference type="PANTHER" id="PTHR43625:SF77">
    <property type="entry name" value="ALDO-KETO REDUCTASE"/>
    <property type="match status" value="1"/>
</dbReference>
<evidence type="ECO:0000256" key="1">
    <source>
        <dbReference type="ARBA" id="ARBA00023002"/>
    </source>
</evidence>
<dbReference type="Gene3D" id="3.20.20.100">
    <property type="entry name" value="NADP-dependent oxidoreductase domain"/>
    <property type="match status" value="1"/>
</dbReference>
<dbReference type="EMBL" id="FCOF02000039">
    <property type="protein sequence ID" value="SAK85405.1"/>
    <property type="molecule type" value="Genomic_DNA"/>
</dbReference>
<proteinExistence type="predicted"/>
<evidence type="ECO:0000313" key="4">
    <source>
        <dbReference type="Proteomes" id="UP000054870"/>
    </source>
</evidence>
<dbReference type="RefSeq" id="WP_061127387.1">
    <property type="nucleotide sequence ID" value="NZ_FCOF02000039.1"/>
</dbReference>
<keyword evidence="4" id="KW-1185">Reference proteome</keyword>
<name>A0A158CSP9_9BURK</name>
<gene>
    <name evidence="3" type="ORF">AWB75_05685</name>
</gene>